<name>A0A165LQ87_PELLU</name>
<feature type="domain" description="NfeD-like C-terminal" evidence="6">
    <location>
        <begin position="385"/>
        <end position="439"/>
    </location>
</feature>
<evidence type="ECO:0000259" key="7">
    <source>
        <dbReference type="Pfam" id="PF24961"/>
    </source>
</evidence>
<reference evidence="9 10" key="1">
    <citation type="submission" date="2016-03" db="EMBL/GenBank/DDBJ databases">
        <title>Speciation and ecological success in dimly lit waters: horizontal gene transfer in a green sulfur bacteria bloom unveiled by metagenomic assembly.</title>
        <authorList>
            <person name="Llorens-Mares T."/>
            <person name="Liu Z."/>
            <person name="Allen L.Z."/>
            <person name="Rusch D.B."/>
            <person name="Craig M.T."/>
            <person name="Dupont C.L."/>
            <person name="Bryant D.A."/>
            <person name="Casamayor E.O."/>
        </authorList>
    </citation>
    <scope>NUCLEOTIDE SEQUENCE [LARGE SCALE GENOMIC DNA]</scope>
    <source>
        <strain evidence="9">CIII</strain>
    </source>
</reference>
<dbReference type="Pfam" id="PF01957">
    <property type="entry name" value="NfeD"/>
    <property type="match status" value="1"/>
</dbReference>
<feature type="domain" description="NfeD integral membrane" evidence="7">
    <location>
        <begin position="253"/>
        <end position="368"/>
    </location>
</feature>
<evidence type="ECO:0000256" key="3">
    <source>
        <dbReference type="ARBA" id="ARBA00022989"/>
    </source>
</evidence>
<proteinExistence type="predicted"/>
<dbReference type="InterPro" id="IPR002810">
    <property type="entry name" value="NfeD-like_C"/>
</dbReference>
<evidence type="ECO:0000256" key="5">
    <source>
        <dbReference type="SAM" id="Phobius"/>
    </source>
</evidence>
<dbReference type="Pfam" id="PF25145">
    <property type="entry name" value="NfeD1b_N"/>
    <property type="match status" value="1"/>
</dbReference>
<feature type="transmembrane region" description="Helical" evidence="5">
    <location>
        <begin position="298"/>
        <end position="318"/>
    </location>
</feature>
<comment type="subcellular location">
    <subcellularLocation>
        <location evidence="1">Membrane</location>
        <topology evidence="1">Multi-pass membrane protein</topology>
    </subcellularLocation>
</comment>
<keyword evidence="2 5" id="KW-0812">Transmembrane</keyword>
<feature type="domain" description="NfeD1b N-terminal" evidence="8">
    <location>
        <begin position="45"/>
        <end position="189"/>
    </location>
</feature>
<dbReference type="RefSeq" id="WP_303681515.1">
    <property type="nucleotide sequence ID" value="NZ_LVWG01000029.1"/>
</dbReference>
<dbReference type="InterPro" id="IPR056739">
    <property type="entry name" value="NfeD_membrane"/>
</dbReference>
<dbReference type="PANTHER" id="PTHR33507:SF4">
    <property type="entry name" value="NODULATION COMPETITIVENESS PROTEIN NFED"/>
    <property type="match status" value="1"/>
</dbReference>
<evidence type="ECO:0000259" key="6">
    <source>
        <dbReference type="Pfam" id="PF01957"/>
    </source>
</evidence>
<evidence type="ECO:0000259" key="8">
    <source>
        <dbReference type="Pfam" id="PF25145"/>
    </source>
</evidence>
<feature type="transmembrane region" description="Helical" evidence="5">
    <location>
        <begin position="323"/>
        <end position="342"/>
    </location>
</feature>
<dbReference type="PANTHER" id="PTHR33507">
    <property type="entry name" value="INNER MEMBRANE PROTEIN YBBJ"/>
    <property type="match status" value="1"/>
</dbReference>
<dbReference type="InterPro" id="IPR012340">
    <property type="entry name" value="NA-bd_OB-fold"/>
</dbReference>
<feature type="transmembrane region" description="Helical" evidence="5">
    <location>
        <begin position="244"/>
        <end position="267"/>
    </location>
</feature>
<sequence>MEMRSLPFRMPGFRAVLVMVAFLLFHSLHAAVAFPVERHVTGMTLKGPINPGSARYFSRVLDEASLDGSRAVLVELDTPGGLVSSLRDMVQAVMASPVPVIVYVSPSGAEAASAGALLLLSSHVAAMSPGTETGAAHPVTPGIPGQGESVSGTKAVNNLAAFARSLALERGRNPEWAERAVRESLASSASEALQEGVIDIIADTPKELLRRTDGRQVKTSLGIQTLSTADVTLVMNPPSFPESVLMAVAHPDIAYILFLAGLLGLYFEFSSPGAIFPGTAGAVALLLGLYALQLLSASITGILLLLLAVLFLAMEVFVTSGGVLAVAGLVSLFAGSLMLFDFPSSGITLSLQVFIPVFIAFSAAVVLILRLLVRSARGRKLSGGEGLVGETGEALEPLAPGVPGKVFVHGELWDAVSASAVEKGGGVRVEGMKGMQLQVNRQ</sequence>
<evidence type="ECO:0000256" key="4">
    <source>
        <dbReference type="ARBA" id="ARBA00023136"/>
    </source>
</evidence>
<evidence type="ECO:0000313" key="10">
    <source>
        <dbReference type="Proteomes" id="UP000076481"/>
    </source>
</evidence>
<dbReference type="Proteomes" id="UP000076481">
    <property type="component" value="Unassembled WGS sequence"/>
</dbReference>
<gene>
    <name evidence="9" type="ORF">A3K90_06280</name>
</gene>
<evidence type="ECO:0000256" key="2">
    <source>
        <dbReference type="ARBA" id="ARBA00022692"/>
    </source>
</evidence>
<comment type="caution">
    <text evidence="9">The sequence shown here is derived from an EMBL/GenBank/DDBJ whole genome shotgun (WGS) entry which is preliminary data.</text>
</comment>
<dbReference type="SUPFAM" id="SSF52096">
    <property type="entry name" value="ClpP/crotonase"/>
    <property type="match status" value="1"/>
</dbReference>
<dbReference type="GO" id="GO:0016020">
    <property type="term" value="C:membrane"/>
    <property type="evidence" value="ECO:0007669"/>
    <property type="project" value="UniProtKB-SubCell"/>
</dbReference>
<dbReference type="AlphaFoldDB" id="A0A165LQ87"/>
<dbReference type="EMBL" id="LVWG01000029">
    <property type="protein sequence ID" value="KZK74295.1"/>
    <property type="molecule type" value="Genomic_DNA"/>
</dbReference>
<protein>
    <submittedName>
        <fullName evidence="9">Nodulation protein NfeD</fullName>
    </submittedName>
</protein>
<keyword evidence="4 5" id="KW-0472">Membrane</keyword>
<evidence type="ECO:0000313" key="9">
    <source>
        <dbReference type="EMBL" id="KZK74295.1"/>
    </source>
</evidence>
<dbReference type="InterPro" id="IPR056738">
    <property type="entry name" value="NfeD1b_N"/>
</dbReference>
<dbReference type="InterPro" id="IPR052165">
    <property type="entry name" value="Membrane_assoc_protease"/>
</dbReference>
<feature type="transmembrane region" description="Helical" evidence="5">
    <location>
        <begin position="354"/>
        <end position="373"/>
    </location>
</feature>
<dbReference type="Gene3D" id="2.40.50.140">
    <property type="entry name" value="Nucleic acid-binding proteins"/>
    <property type="match status" value="1"/>
</dbReference>
<accession>A0A165LQ87</accession>
<dbReference type="CDD" id="cd07020">
    <property type="entry name" value="Clp_protease_NfeD_1"/>
    <property type="match status" value="1"/>
</dbReference>
<dbReference type="InterPro" id="IPR029045">
    <property type="entry name" value="ClpP/crotonase-like_dom_sf"/>
</dbReference>
<organism evidence="9 10">
    <name type="scientific">Pelodictyon luteolum</name>
    <dbReference type="NCBI Taxonomy" id="1100"/>
    <lineage>
        <taxon>Bacteria</taxon>
        <taxon>Pseudomonadati</taxon>
        <taxon>Chlorobiota</taxon>
        <taxon>Chlorobiia</taxon>
        <taxon>Chlorobiales</taxon>
        <taxon>Chlorobiaceae</taxon>
        <taxon>Chlorobium/Pelodictyon group</taxon>
        <taxon>Pelodictyon</taxon>
    </lineage>
</organism>
<dbReference type="Pfam" id="PF24961">
    <property type="entry name" value="NfeD_membrane"/>
    <property type="match status" value="1"/>
</dbReference>
<evidence type="ECO:0000256" key="1">
    <source>
        <dbReference type="ARBA" id="ARBA00004141"/>
    </source>
</evidence>
<keyword evidence="3 5" id="KW-1133">Transmembrane helix</keyword>
<dbReference type="Gene3D" id="3.90.226.10">
    <property type="entry name" value="2-enoyl-CoA Hydratase, Chain A, domain 1"/>
    <property type="match status" value="1"/>
</dbReference>
<dbReference type="SUPFAM" id="SSF141322">
    <property type="entry name" value="NfeD domain-like"/>
    <property type="match status" value="1"/>
</dbReference>